<keyword evidence="1" id="KW-1133">Transmembrane helix</keyword>
<reference evidence="2 3" key="1">
    <citation type="submission" date="2018-11" db="EMBL/GenBank/DDBJ databases">
        <title>Sequencing the genomes of 1000 actinobacteria strains.</title>
        <authorList>
            <person name="Klenk H.-P."/>
        </authorList>
    </citation>
    <scope>NUCLEOTIDE SEQUENCE [LARGE SCALE GENOMIC DNA]</scope>
    <source>
        <strain evidence="2 3">DSM 14418</strain>
    </source>
</reference>
<proteinExistence type="predicted"/>
<dbReference type="AlphaFoldDB" id="A0A3N4ZLH0"/>
<dbReference type="OrthoDB" id="4948814at2"/>
<feature type="transmembrane region" description="Helical" evidence="1">
    <location>
        <begin position="81"/>
        <end position="107"/>
    </location>
</feature>
<evidence type="ECO:0000313" key="2">
    <source>
        <dbReference type="EMBL" id="RPF26532.1"/>
    </source>
</evidence>
<evidence type="ECO:0000256" key="1">
    <source>
        <dbReference type="SAM" id="Phobius"/>
    </source>
</evidence>
<comment type="caution">
    <text evidence="2">The sequence shown here is derived from an EMBL/GenBank/DDBJ whole genome shotgun (WGS) entry which is preliminary data.</text>
</comment>
<dbReference type="RefSeq" id="WP_123915256.1">
    <property type="nucleotide sequence ID" value="NZ_RKRA01000001.1"/>
</dbReference>
<gene>
    <name evidence="2" type="ORF">EDD32_0977</name>
</gene>
<name>A0A3N4ZLH0_9MICO</name>
<protein>
    <submittedName>
        <fullName evidence="2">Uncharacterized protein</fullName>
    </submittedName>
</protein>
<dbReference type="EMBL" id="RKRA01000001">
    <property type="protein sequence ID" value="RPF26532.1"/>
    <property type="molecule type" value="Genomic_DNA"/>
</dbReference>
<dbReference type="Proteomes" id="UP000280726">
    <property type="component" value="Unassembled WGS sequence"/>
</dbReference>
<evidence type="ECO:0000313" key="3">
    <source>
        <dbReference type="Proteomes" id="UP000280726"/>
    </source>
</evidence>
<keyword evidence="1" id="KW-0472">Membrane</keyword>
<sequence>MGWLLGAFLVAHGLLHLAVWVPNGEELPYDPGRSVALGNVRALAVGLAALAATLFVAAGVGGIVGALWWPGVTVAASVTSLVLIALTFSPWFLAGVAIDVAIGVFAWQQLG</sequence>
<keyword evidence="3" id="KW-1185">Reference proteome</keyword>
<organism evidence="2 3">
    <name type="scientific">Georgenia muralis</name>
    <dbReference type="NCBI Taxonomy" id="154117"/>
    <lineage>
        <taxon>Bacteria</taxon>
        <taxon>Bacillati</taxon>
        <taxon>Actinomycetota</taxon>
        <taxon>Actinomycetes</taxon>
        <taxon>Micrococcales</taxon>
        <taxon>Bogoriellaceae</taxon>
        <taxon>Georgenia</taxon>
    </lineage>
</organism>
<feature type="transmembrane region" description="Helical" evidence="1">
    <location>
        <begin position="42"/>
        <end position="69"/>
    </location>
</feature>
<accession>A0A3N4ZLH0</accession>
<keyword evidence="1" id="KW-0812">Transmembrane</keyword>